<evidence type="ECO:0000259" key="7">
    <source>
        <dbReference type="PROSITE" id="PS50109"/>
    </source>
</evidence>
<dbReference type="SMART" id="SM00388">
    <property type="entry name" value="HisKA"/>
    <property type="match status" value="1"/>
</dbReference>
<dbReference type="PATRIC" id="fig|1114856.3.peg.2900"/>
<keyword evidence="4" id="KW-0808">Transferase</keyword>
<dbReference type="Pfam" id="PF08448">
    <property type="entry name" value="PAS_4"/>
    <property type="match status" value="1"/>
</dbReference>
<evidence type="ECO:0000256" key="5">
    <source>
        <dbReference type="ARBA" id="ARBA00022777"/>
    </source>
</evidence>
<dbReference type="InterPro" id="IPR036890">
    <property type="entry name" value="HATPase_C_sf"/>
</dbReference>
<dbReference type="CDD" id="cd00082">
    <property type="entry name" value="HisKA"/>
    <property type="match status" value="1"/>
</dbReference>
<dbReference type="InterPro" id="IPR000014">
    <property type="entry name" value="PAS"/>
</dbReference>
<dbReference type="InterPro" id="IPR004358">
    <property type="entry name" value="Sig_transdc_His_kin-like_C"/>
</dbReference>
<accession>L9VRV2</accession>
<name>L9VRV2_9EURY</name>
<organism evidence="8 9">
    <name type="scientific">Natronorubrum tibetense GA33</name>
    <dbReference type="NCBI Taxonomy" id="1114856"/>
    <lineage>
        <taxon>Archaea</taxon>
        <taxon>Methanobacteriati</taxon>
        <taxon>Methanobacteriota</taxon>
        <taxon>Stenosarchaea group</taxon>
        <taxon>Halobacteria</taxon>
        <taxon>Halobacteriales</taxon>
        <taxon>Natrialbaceae</taxon>
        <taxon>Natronorubrum</taxon>
    </lineage>
</organism>
<dbReference type="EMBL" id="AOHW01000036">
    <property type="protein sequence ID" value="ELY39781.1"/>
    <property type="molecule type" value="Genomic_DNA"/>
</dbReference>
<dbReference type="InterPro" id="IPR052162">
    <property type="entry name" value="Sensor_kinase/Photoreceptor"/>
</dbReference>
<evidence type="ECO:0000256" key="4">
    <source>
        <dbReference type="ARBA" id="ARBA00022679"/>
    </source>
</evidence>
<dbReference type="InterPro" id="IPR003594">
    <property type="entry name" value="HATPase_dom"/>
</dbReference>
<dbReference type="NCBIfam" id="TIGR00229">
    <property type="entry name" value="sensory_box"/>
    <property type="match status" value="1"/>
</dbReference>
<dbReference type="Proteomes" id="UP000011599">
    <property type="component" value="Unassembled WGS sequence"/>
</dbReference>
<evidence type="ECO:0000313" key="8">
    <source>
        <dbReference type="EMBL" id="ELY39781.1"/>
    </source>
</evidence>
<dbReference type="OrthoDB" id="106630at2157"/>
<dbReference type="InterPro" id="IPR013656">
    <property type="entry name" value="PAS_4"/>
</dbReference>
<comment type="catalytic activity">
    <reaction evidence="1">
        <text>ATP + protein L-histidine = ADP + protein N-phospho-L-histidine.</text>
        <dbReference type="EC" id="2.7.13.3"/>
    </reaction>
</comment>
<keyword evidence="9" id="KW-1185">Reference proteome</keyword>
<sequence>MYSREPEALVPAAVDTLPINFAILDDEGTILHTNRAWQEFGDANDIELPGDTVGTNYLEVTARAETETAQEVAAGVSEILAGERDLFEFEYPCHSPDEHRWFLMRAAPFTDGGQRYVAVAHFDITERHEYQRRLEASNERLEQFAYAVSHDLQEPLRMVTSYLGLLERRYADELDEDAEEFIEYAVDGAERMGAMIEGLLEYSRIDTQGDSFDPVDLDAVLDDVLMDLGRRTEDTDAEITSEPLPTVAGDANQLRQLFQNLLDNAIEYRGEQPPRVTISATRDEDEWVISVSDEGIGIDSEDEDRVFEVFQRLHSQEEHAGTGIGLALCERIVERHGVRANSVRPGSTDERNESVGGEIWIDSGPNGGTTFSFTLPAADGLAE</sequence>
<dbReference type="Pfam" id="PF00512">
    <property type="entry name" value="HisKA"/>
    <property type="match status" value="1"/>
</dbReference>
<feature type="domain" description="Histidine kinase" evidence="7">
    <location>
        <begin position="147"/>
        <end position="379"/>
    </location>
</feature>
<dbReference type="InterPro" id="IPR036097">
    <property type="entry name" value="HisK_dim/P_sf"/>
</dbReference>
<dbReference type="RefSeq" id="WP_006090733.1">
    <property type="nucleotide sequence ID" value="NZ_AOHW01000036.1"/>
</dbReference>
<dbReference type="SMART" id="SM00387">
    <property type="entry name" value="HATPase_c"/>
    <property type="match status" value="1"/>
</dbReference>
<dbReference type="AlphaFoldDB" id="L9VRV2"/>
<dbReference type="InterPro" id="IPR003661">
    <property type="entry name" value="HisK_dim/P_dom"/>
</dbReference>
<dbReference type="GO" id="GO:0000155">
    <property type="term" value="F:phosphorelay sensor kinase activity"/>
    <property type="evidence" value="ECO:0007669"/>
    <property type="project" value="InterPro"/>
</dbReference>
<dbReference type="Gene3D" id="3.30.450.20">
    <property type="entry name" value="PAS domain"/>
    <property type="match status" value="1"/>
</dbReference>
<evidence type="ECO:0000256" key="2">
    <source>
        <dbReference type="ARBA" id="ARBA00012438"/>
    </source>
</evidence>
<dbReference type="eggNOG" id="arCOG02329">
    <property type="taxonomic scope" value="Archaea"/>
</dbReference>
<dbReference type="InterPro" id="IPR005467">
    <property type="entry name" value="His_kinase_dom"/>
</dbReference>
<dbReference type="STRING" id="1114856.GCA_000383975_03214"/>
<comment type="caution">
    <text evidence="8">The sequence shown here is derived from an EMBL/GenBank/DDBJ whole genome shotgun (WGS) entry which is preliminary data.</text>
</comment>
<dbReference type="SUPFAM" id="SSF47384">
    <property type="entry name" value="Homodimeric domain of signal transducing histidine kinase"/>
    <property type="match status" value="1"/>
</dbReference>
<dbReference type="SUPFAM" id="SSF55785">
    <property type="entry name" value="PYP-like sensor domain (PAS domain)"/>
    <property type="match status" value="1"/>
</dbReference>
<evidence type="ECO:0000313" key="9">
    <source>
        <dbReference type="Proteomes" id="UP000011599"/>
    </source>
</evidence>
<evidence type="ECO:0000256" key="1">
    <source>
        <dbReference type="ARBA" id="ARBA00000085"/>
    </source>
</evidence>
<keyword evidence="5 8" id="KW-0418">Kinase</keyword>
<dbReference type="SUPFAM" id="SSF55874">
    <property type="entry name" value="ATPase domain of HSP90 chaperone/DNA topoisomerase II/histidine kinase"/>
    <property type="match status" value="1"/>
</dbReference>
<dbReference type="Gene3D" id="1.10.287.130">
    <property type="match status" value="1"/>
</dbReference>
<dbReference type="PROSITE" id="PS50109">
    <property type="entry name" value="HIS_KIN"/>
    <property type="match status" value="1"/>
</dbReference>
<reference evidence="8 9" key="1">
    <citation type="journal article" date="2014" name="PLoS Genet.">
        <title>Phylogenetically driven sequencing of extremely halophilic archaea reveals strategies for static and dynamic osmo-response.</title>
        <authorList>
            <person name="Becker E.A."/>
            <person name="Seitzer P.M."/>
            <person name="Tritt A."/>
            <person name="Larsen D."/>
            <person name="Krusor M."/>
            <person name="Yao A.I."/>
            <person name="Wu D."/>
            <person name="Madern D."/>
            <person name="Eisen J.A."/>
            <person name="Darling A.E."/>
            <person name="Facciotti M.T."/>
        </authorList>
    </citation>
    <scope>NUCLEOTIDE SEQUENCE [LARGE SCALE GENOMIC DNA]</scope>
    <source>
        <strain evidence="8 9">GA33</strain>
    </source>
</reference>
<proteinExistence type="predicted"/>
<evidence type="ECO:0000256" key="6">
    <source>
        <dbReference type="SAM" id="MobiDB-lite"/>
    </source>
</evidence>
<dbReference type="Gene3D" id="3.30.565.10">
    <property type="entry name" value="Histidine kinase-like ATPase, C-terminal domain"/>
    <property type="match status" value="1"/>
</dbReference>
<evidence type="ECO:0000256" key="3">
    <source>
        <dbReference type="ARBA" id="ARBA00022553"/>
    </source>
</evidence>
<dbReference type="PANTHER" id="PTHR43304:SF1">
    <property type="entry name" value="PAC DOMAIN-CONTAINING PROTEIN"/>
    <property type="match status" value="1"/>
</dbReference>
<dbReference type="eggNOG" id="arCOG07605">
    <property type="taxonomic scope" value="Archaea"/>
</dbReference>
<keyword evidence="3" id="KW-0597">Phosphoprotein</keyword>
<dbReference type="Pfam" id="PF02518">
    <property type="entry name" value="HATPase_c"/>
    <property type="match status" value="1"/>
</dbReference>
<gene>
    <name evidence="8" type="ORF">C496_13926</name>
</gene>
<dbReference type="PRINTS" id="PR00344">
    <property type="entry name" value="BCTRLSENSOR"/>
</dbReference>
<dbReference type="PANTHER" id="PTHR43304">
    <property type="entry name" value="PHYTOCHROME-LIKE PROTEIN CPH1"/>
    <property type="match status" value="1"/>
</dbReference>
<feature type="region of interest" description="Disordered" evidence="6">
    <location>
        <begin position="340"/>
        <end position="363"/>
    </location>
</feature>
<dbReference type="InterPro" id="IPR035965">
    <property type="entry name" value="PAS-like_dom_sf"/>
</dbReference>
<dbReference type="EC" id="2.7.13.3" evidence="2"/>
<protein>
    <recommendedName>
        <fullName evidence="2">histidine kinase</fullName>
        <ecNumber evidence="2">2.7.13.3</ecNumber>
    </recommendedName>
</protein>